<protein>
    <submittedName>
        <fullName evidence="1">Uncharacterized protein</fullName>
    </submittedName>
</protein>
<organism evidence="1 2">
    <name type="scientific">Paenibacillus woosongensis</name>
    <dbReference type="NCBI Taxonomy" id="307580"/>
    <lineage>
        <taxon>Bacteria</taxon>
        <taxon>Bacillati</taxon>
        <taxon>Bacillota</taxon>
        <taxon>Bacilli</taxon>
        <taxon>Bacillales</taxon>
        <taxon>Paenibacillaceae</taxon>
        <taxon>Paenibacillus</taxon>
    </lineage>
</organism>
<sequence length="87" mass="10183">MSVYESIGFTRRDKTPQHWRGDYRLKPKAKQLLAQIATEREELQKAHTAISEDMSLSDEEYNSASREIIAKLDALIDRADEVRRKNY</sequence>
<comment type="caution">
    <text evidence="1">The sequence shown here is derived from an EMBL/GenBank/DDBJ whole genome shotgun (WGS) entry which is preliminary data.</text>
</comment>
<name>A0ABQ4MYW4_9BACL</name>
<dbReference type="RefSeq" id="WP_213595182.1">
    <property type="nucleotide sequence ID" value="NZ_BOSM01000014.1"/>
</dbReference>
<keyword evidence="2" id="KW-1185">Reference proteome</keyword>
<accession>A0ABQ4MYW4</accession>
<reference evidence="1 2" key="1">
    <citation type="submission" date="2021-03" db="EMBL/GenBank/DDBJ databases">
        <title>Antimicrobial resistance genes in bacteria isolated from Japanese honey, and their potential for conferring macrolide and lincosamide resistance in the American foulbrood pathogen Paenibacillus larvae.</title>
        <authorList>
            <person name="Okamoto M."/>
            <person name="Kumagai M."/>
            <person name="Kanamori H."/>
            <person name="Takamatsu D."/>
        </authorList>
    </citation>
    <scope>NUCLEOTIDE SEQUENCE [LARGE SCALE GENOMIC DNA]</scope>
    <source>
        <strain evidence="1 2">J15TS10</strain>
    </source>
</reference>
<evidence type="ECO:0000313" key="1">
    <source>
        <dbReference type="EMBL" id="GIP61106.1"/>
    </source>
</evidence>
<dbReference type="Proteomes" id="UP000681290">
    <property type="component" value="Unassembled WGS sequence"/>
</dbReference>
<proteinExistence type="predicted"/>
<evidence type="ECO:0000313" key="2">
    <source>
        <dbReference type="Proteomes" id="UP000681290"/>
    </source>
</evidence>
<dbReference type="EMBL" id="BOSM01000014">
    <property type="protein sequence ID" value="GIP61106.1"/>
    <property type="molecule type" value="Genomic_DNA"/>
</dbReference>
<gene>
    <name evidence="1" type="ORF">J15TS10_49200</name>
</gene>